<dbReference type="SMART" id="SM00034">
    <property type="entry name" value="CLECT"/>
    <property type="match status" value="1"/>
</dbReference>
<evidence type="ECO:0000313" key="8">
    <source>
        <dbReference type="EnsemblMetazoa" id="GBRI004646-PA"/>
    </source>
</evidence>
<evidence type="ECO:0000313" key="9">
    <source>
        <dbReference type="Proteomes" id="UP000091820"/>
    </source>
</evidence>
<proteinExistence type="predicted"/>
<feature type="signal peptide" evidence="6">
    <location>
        <begin position="1"/>
        <end position="18"/>
    </location>
</feature>
<keyword evidence="4" id="KW-0430">Lectin</keyword>
<keyword evidence="9" id="KW-1185">Reference proteome</keyword>
<dbReference type="Gene3D" id="3.10.100.10">
    <property type="entry name" value="Mannose-Binding Protein A, subunit A"/>
    <property type="match status" value="1"/>
</dbReference>
<keyword evidence="3 6" id="KW-0732">Signal</keyword>
<dbReference type="Pfam" id="PF00059">
    <property type="entry name" value="Lectin_C"/>
    <property type="match status" value="1"/>
</dbReference>
<evidence type="ECO:0000259" key="7">
    <source>
        <dbReference type="PROSITE" id="PS50041"/>
    </source>
</evidence>
<dbReference type="VEuPathDB" id="VectorBase:GBRI004646"/>
<organism evidence="8 9">
    <name type="scientific">Glossina brevipalpis</name>
    <dbReference type="NCBI Taxonomy" id="37001"/>
    <lineage>
        <taxon>Eukaryota</taxon>
        <taxon>Metazoa</taxon>
        <taxon>Ecdysozoa</taxon>
        <taxon>Arthropoda</taxon>
        <taxon>Hexapoda</taxon>
        <taxon>Insecta</taxon>
        <taxon>Pterygota</taxon>
        <taxon>Neoptera</taxon>
        <taxon>Endopterygota</taxon>
        <taxon>Diptera</taxon>
        <taxon>Brachycera</taxon>
        <taxon>Muscomorpha</taxon>
        <taxon>Hippoboscoidea</taxon>
        <taxon>Glossinidae</taxon>
        <taxon>Glossina</taxon>
    </lineage>
</organism>
<dbReference type="PROSITE" id="PS50041">
    <property type="entry name" value="C_TYPE_LECTIN_2"/>
    <property type="match status" value="1"/>
</dbReference>
<dbReference type="InterPro" id="IPR018378">
    <property type="entry name" value="C-type_lectin_CS"/>
</dbReference>
<keyword evidence="2" id="KW-0964">Secreted</keyword>
<dbReference type="GO" id="GO:0030246">
    <property type="term" value="F:carbohydrate binding"/>
    <property type="evidence" value="ECO:0007669"/>
    <property type="project" value="UniProtKB-KW"/>
</dbReference>
<evidence type="ECO:0000256" key="2">
    <source>
        <dbReference type="ARBA" id="ARBA00022525"/>
    </source>
</evidence>
<dbReference type="PANTHER" id="PTHR22799">
    <property type="entry name" value="TETRANECTIN-RELATED"/>
    <property type="match status" value="1"/>
</dbReference>
<keyword evidence="5" id="KW-1015">Disulfide bond</keyword>
<protein>
    <recommendedName>
        <fullName evidence="7">C-type lectin domain-containing protein</fullName>
    </recommendedName>
</protein>
<comment type="subcellular location">
    <subcellularLocation>
        <location evidence="1">Secreted</location>
    </subcellularLocation>
</comment>
<dbReference type="InterPro" id="IPR001304">
    <property type="entry name" value="C-type_lectin-like"/>
</dbReference>
<dbReference type="InterPro" id="IPR016187">
    <property type="entry name" value="CTDL_fold"/>
</dbReference>
<feature type="domain" description="C-type lectin" evidence="7">
    <location>
        <begin position="32"/>
        <end position="149"/>
    </location>
</feature>
<reference evidence="8" key="2">
    <citation type="submission" date="2020-05" db="UniProtKB">
        <authorList>
            <consortium name="EnsemblMetazoa"/>
        </authorList>
    </citation>
    <scope>IDENTIFICATION</scope>
    <source>
        <strain evidence="8">IAEA</strain>
    </source>
</reference>
<evidence type="ECO:0000256" key="6">
    <source>
        <dbReference type="SAM" id="SignalP"/>
    </source>
</evidence>
<dbReference type="InterPro" id="IPR016186">
    <property type="entry name" value="C-type_lectin-like/link_sf"/>
</dbReference>
<dbReference type="GO" id="GO:0005615">
    <property type="term" value="C:extracellular space"/>
    <property type="evidence" value="ECO:0007669"/>
    <property type="project" value="TreeGrafter"/>
</dbReference>
<reference evidence="9" key="1">
    <citation type="submission" date="2014-03" db="EMBL/GenBank/DDBJ databases">
        <authorList>
            <person name="Aksoy S."/>
            <person name="Warren W."/>
            <person name="Wilson R.K."/>
        </authorList>
    </citation>
    <scope>NUCLEOTIDE SEQUENCE [LARGE SCALE GENOMIC DNA]</scope>
    <source>
        <strain evidence="9">IAEA</strain>
    </source>
</reference>
<dbReference type="PROSITE" id="PS00615">
    <property type="entry name" value="C_TYPE_LECTIN_1"/>
    <property type="match status" value="1"/>
</dbReference>
<dbReference type="SUPFAM" id="SSF56436">
    <property type="entry name" value="C-type lectin-like"/>
    <property type="match status" value="1"/>
</dbReference>
<name>A0A1A9W341_9MUSC</name>
<evidence type="ECO:0000256" key="5">
    <source>
        <dbReference type="ARBA" id="ARBA00023157"/>
    </source>
</evidence>
<dbReference type="STRING" id="37001.A0A1A9W341"/>
<dbReference type="GO" id="GO:0008083">
    <property type="term" value="F:growth factor activity"/>
    <property type="evidence" value="ECO:0007669"/>
    <property type="project" value="TreeGrafter"/>
</dbReference>
<dbReference type="AlphaFoldDB" id="A0A1A9W341"/>
<sequence length="167" mass="19374">MKAAIIFSLIFLIHQCNAFGERHVILDYLQIYVDTEFKGNWFQAWHECASRNMTLIALDSEEKNKALEHALKKDCETDAYPRLWLGGTDLGAEGQYVWASTGKPFDYVNWSPGNPDNDGGYEHCAYIWEKTDFQWNDGDCTIKMGFICEDHPIKYALHKSFEEYIWG</sequence>
<dbReference type="EnsemblMetazoa" id="GBRI004646-RA">
    <property type="protein sequence ID" value="GBRI004646-PA"/>
    <property type="gene ID" value="GBRI004646"/>
</dbReference>
<dbReference type="InterPro" id="IPR051663">
    <property type="entry name" value="CLec_Tetranectin-domain"/>
</dbReference>
<evidence type="ECO:0000256" key="4">
    <source>
        <dbReference type="ARBA" id="ARBA00022734"/>
    </source>
</evidence>
<feature type="chain" id="PRO_5008399911" description="C-type lectin domain-containing protein" evidence="6">
    <location>
        <begin position="19"/>
        <end position="167"/>
    </location>
</feature>
<evidence type="ECO:0000256" key="1">
    <source>
        <dbReference type="ARBA" id="ARBA00004613"/>
    </source>
</evidence>
<accession>A0A1A9W341</accession>
<evidence type="ECO:0000256" key="3">
    <source>
        <dbReference type="ARBA" id="ARBA00022729"/>
    </source>
</evidence>
<dbReference type="CDD" id="cd00037">
    <property type="entry name" value="CLECT"/>
    <property type="match status" value="1"/>
</dbReference>
<dbReference type="PANTHER" id="PTHR22799:SF1">
    <property type="entry name" value="C-TYPE LECTIN DOMAIN FAMILY 11 MEMBER A"/>
    <property type="match status" value="1"/>
</dbReference>
<dbReference type="Proteomes" id="UP000091820">
    <property type="component" value="Unassembled WGS sequence"/>
</dbReference>